<keyword evidence="3" id="KW-1185">Reference proteome</keyword>
<sequence>MAHGETNYTVIDVNSLASSMENEIGNIHQLSLSPDYCIFKTPSILARHSPKAYSPNCFSFGPFHHTNPSLKVTEKIKFKYLRSLLSRWSDPKTKLKECLRSIKDIEGKARDCYAGYDGHFSEHNNNFVKLLVLDGCFIVELFRKDAKVVKKEYDDPIFSMSCMLQFLHHDLILLENQIPWIVLERLFDITKGSSDTMSLIEIALHFFGNLVSSHTPNLNANQLFANQKPIPSVTRLEEAGVEFISVKKVDSILDIKFQNGRLQIPSLLIQETTETIFRNLISYEQCLPNCKPIFTSYAKIMDNLIDTIEDMETLCKMNVFDNWLSPEDATQFFNKLYNDTYVKQFYYSKLCNEVNGHCQKWWPTWRAAYVHNYFSKPWAVAAQIYAIIMFILTLWQTCKPSN</sequence>
<comment type="caution">
    <text evidence="2">The sequence shown here is derived from an EMBL/GenBank/DDBJ whole genome shotgun (WGS) entry which is preliminary data.</text>
</comment>
<accession>A0A1R3IS20</accession>
<dbReference type="Gramene" id="OMO85310">
    <property type="protein sequence ID" value="OMO85310"/>
    <property type="gene ID" value="CCACVL1_10274"/>
</dbReference>
<proteinExistence type="predicted"/>
<dbReference type="Proteomes" id="UP000188268">
    <property type="component" value="Unassembled WGS sequence"/>
</dbReference>
<evidence type="ECO:0000313" key="2">
    <source>
        <dbReference type="EMBL" id="OMO85310.1"/>
    </source>
</evidence>
<gene>
    <name evidence="2" type="ORF">CCACVL1_10274</name>
</gene>
<dbReference type="AlphaFoldDB" id="A0A1R3IS20"/>
<protein>
    <submittedName>
        <fullName evidence="2">Uncharacterized protein</fullName>
    </submittedName>
</protein>
<reference evidence="2 3" key="1">
    <citation type="submission" date="2013-09" db="EMBL/GenBank/DDBJ databases">
        <title>Corchorus capsularis genome sequencing.</title>
        <authorList>
            <person name="Alam M."/>
            <person name="Haque M.S."/>
            <person name="Islam M.S."/>
            <person name="Emdad E.M."/>
            <person name="Islam M.M."/>
            <person name="Ahmed B."/>
            <person name="Halim A."/>
            <person name="Hossen Q.M.M."/>
            <person name="Hossain M.Z."/>
            <person name="Ahmed R."/>
            <person name="Khan M.M."/>
            <person name="Islam R."/>
            <person name="Rashid M.M."/>
            <person name="Khan S.A."/>
            <person name="Rahman M.S."/>
            <person name="Alam M."/>
        </authorList>
    </citation>
    <scope>NUCLEOTIDE SEQUENCE [LARGE SCALE GENOMIC DNA]</scope>
    <source>
        <strain evidence="3">cv. CVL-1</strain>
        <tissue evidence="2">Whole seedling</tissue>
    </source>
</reference>
<name>A0A1R3IS20_COCAP</name>
<keyword evidence="1" id="KW-1133">Transmembrane helix</keyword>
<evidence type="ECO:0000313" key="3">
    <source>
        <dbReference type="Proteomes" id="UP000188268"/>
    </source>
</evidence>
<keyword evidence="1" id="KW-0812">Transmembrane</keyword>
<feature type="transmembrane region" description="Helical" evidence="1">
    <location>
        <begin position="378"/>
        <end position="395"/>
    </location>
</feature>
<dbReference type="PANTHER" id="PTHR31170">
    <property type="entry name" value="BNAC04G53230D PROTEIN"/>
    <property type="match status" value="1"/>
</dbReference>
<dbReference type="OMA" id="RGILANW"/>
<dbReference type="STRING" id="210143.A0A1R3IS20"/>
<keyword evidence="1" id="KW-0472">Membrane</keyword>
<organism evidence="2 3">
    <name type="scientific">Corchorus capsularis</name>
    <name type="common">Jute</name>
    <dbReference type="NCBI Taxonomy" id="210143"/>
    <lineage>
        <taxon>Eukaryota</taxon>
        <taxon>Viridiplantae</taxon>
        <taxon>Streptophyta</taxon>
        <taxon>Embryophyta</taxon>
        <taxon>Tracheophyta</taxon>
        <taxon>Spermatophyta</taxon>
        <taxon>Magnoliopsida</taxon>
        <taxon>eudicotyledons</taxon>
        <taxon>Gunneridae</taxon>
        <taxon>Pentapetalae</taxon>
        <taxon>rosids</taxon>
        <taxon>malvids</taxon>
        <taxon>Malvales</taxon>
        <taxon>Malvaceae</taxon>
        <taxon>Grewioideae</taxon>
        <taxon>Apeibeae</taxon>
        <taxon>Corchorus</taxon>
    </lineage>
</organism>
<dbReference type="EMBL" id="AWWV01009616">
    <property type="protein sequence ID" value="OMO85310.1"/>
    <property type="molecule type" value="Genomic_DNA"/>
</dbReference>
<dbReference type="Pfam" id="PF03140">
    <property type="entry name" value="DUF247"/>
    <property type="match status" value="2"/>
</dbReference>
<dbReference type="InterPro" id="IPR004158">
    <property type="entry name" value="DUF247_pln"/>
</dbReference>
<dbReference type="OrthoDB" id="591587at2759"/>
<evidence type="ECO:0000256" key="1">
    <source>
        <dbReference type="SAM" id="Phobius"/>
    </source>
</evidence>
<dbReference type="PANTHER" id="PTHR31170:SF17">
    <property type="match status" value="1"/>
</dbReference>